<dbReference type="GO" id="GO:0003676">
    <property type="term" value="F:nucleic acid binding"/>
    <property type="evidence" value="ECO:0007669"/>
    <property type="project" value="InterPro"/>
</dbReference>
<sequence>KAREKISLEEIGIEKTRIRKTAGGNVLIAIPGANRGMEADRLAEELTKVLDKEITVSRPNIMGELRLFGLDDSISKEEIMDTIAAQGKCKLSEIRASEIKIMRNGLGMIWVKCPLHAAAQLFKIGKVRIGWSIIKIEMLQAREKQCFRCWRFGHLKYNCKSEIDRTGCCYRCGSSQHKVKEC</sequence>
<dbReference type="Proteomes" id="UP000000311">
    <property type="component" value="Unassembled WGS sequence"/>
</dbReference>
<dbReference type="OMA" id="YNCKSEI"/>
<feature type="non-terminal residue" evidence="3">
    <location>
        <position position="1"/>
    </location>
</feature>
<reference evidence="3 4" key="1">
    <citation type="journal article" date="2010" name="Science">
        <title>Genomic comparison of the ants Camponotus floridanus and Harpegnathos saltator.</title>
        <authorList>
            <person name="Bonasio R."/>
            <person name="Zhang G."/>
            <person name="Ye C."/>
            <person name="Mutti N.S."/>
            <person name="Fang X."/>
            <person name="Qin N."/>
            <person name="Donahue G."/>
            <person name="Yang P."/>
            <person name="Li Q."/>
            <person name="Li C."/>
            <person name="Zhang P."/>
            <person name="Huang Z."/>
            <person name="Berger S.L."/>
            <person name="Reinberg D."/>
            <person name="Wang J."/>
            <person name="Liebig J."/>
        </authorList>
    </citation>
    <scope>NUCLEOTIDE SEQUENCE [LARGE SCALE GENOMIC DNA]</scope>
    <source>
        <strain evidence="4">C129</strain>
    </source>
</reference>
<keyword evidence="1" id="KW-0863">Zinc-finger</keyword>
<evidence type="ECO:0000256" key="1">
    <source>
        <dbReference type="PROSITE-ProRule" id="PRU00047"/>
    </source>
</evidence>
<name>E2AWP3_CAMFO</name>
<proteinExistence type="predicted"/>
<dbReference type="OrthoDB" id="7615112at2759"/>
<dbReference type="AlphaFoldDB" id="E2AWP3"/>
<feature type="domain" description="CCHC-type" evidence="2">
    <location>
        <begin position="146"/>
        <end position="161"/>
    </location>
</feature>
<gene>
    <name evidence="3" type="ORF">EAG_13725</name>
</gene>
<evidence type="ECO:0000259" key="2">
    <source>
        <dbReference type="PROSITE" id="PS50158"/>
    </source>
</evidence>
<feature type="non-terminal residue" evidence="3">
    <location>
        <position position="182"/>
    </location>
</feature>
<dbReference type="SUPFAM" id="SSF57756">
    <property type="entry name" value="Retrovirus zinc finger-like domains"/>
    <property type="match status" value="1"/>
</dbReference>
<protein>
    <recommendedName>
        <fullName evidence="2">CCHC-type domain-containing protein</fullName>
    </recommendedName>
</protein>
<evidence type="ECO:0000313" key="4">
    <source>
        <dbReference type="Proteomes" id="UP000000311"/>
    </source>
</evidence>
<feature type="domain" description="CCHC-type" evidence="2">
    <location>
        <begin position="169"/>
        <end position="182"/>
    </location>
</feature>
<keyword evidence="1" id="KW-0479">Metal-binding</keyword>
<dbReference type="PROSITE" id="PS50158">
    <property type="entry name" value="ZF_CCHC"/>
    <property type="match status" value="2"/>
</dbReference>
<dbReference type="Gene3D" id="4.10.60.10">
    <property type="entry name" value="Zinc finger, CCHC-type"/>
    <property type="match status" value="1"/>
</dbReference>
<dbReference type="InParanoid" id="E2AWP3"/>
<dbReference type="EMBL" id="GL443361">
    <property type="protein sequence ID" value="EFN62147.1"/>
    <property type="molecule type" value="Genomic_DNA"/>
</dbReference>
<organism evidence="4">
    <name type="scientific">Camponotus floridanus</name>
    <name type="common">Florida carpenter ant</name>
    <dbReference type="NCBI Taxonomy" id="104421"/>
    <lineage>
        <taxon>Eukaryota</taxon>
        <taxon>Metazoa</taxon>
        <taxon>Ecdysozoa</taxon>
        <taxon>Arthropoda</taxon>
        <taxon>Hexapoda</taxon>
        <taxon>Insecta</taxon>
        <taxon>Pterygota</taxon>
        <taxon>Neoptera</taxon>
        <taxon>Endopterygota</taxon>
        <taxon>Hymenoptera</taxon>
        <taxon>Apocrita</taxon>
        <taxon>Aculeata</taxon>
        <taxon>Formicoidea</taxon>
        <taxon>Formicidae</taxon>
        <taxon>Formicinae</taxon>
        <taxon>Camponotus</taxon>
    </lineage>
</organism>
<keyword evidence="4" id="KW-1185">Reference proteome</keyword>
<evidence type="ECO:0000313" key="3">
    <source>
        <dbReference type="EMBL" id="EFN62147.1"/>
    </source>
</evidence>
<dbReference type="GO" id="GO:0008270">
    <property type="term" value="F:zinc ion binding"/>
    <property type="evidence" value="ECO:0007669"/>
    <property type="project" value="UniProtKB-KW"/>
</dbReference>
<dbReference type="InterPro" id="IPR036875">
    <property type="entry name" value="Znf_CCHC_sf"/>
</dbReference>
<dbReference type="InterPro" id="IPR001878">
    <property type="entry name" value="Znf_CCHC"/>
</dbReference>
<keyword evidence="1" id="KW-0862">Zinc</keyword>
<accession>E2AWP3</accession>